<dbReference type="EMBL" id="QKZR01000002">
    <property type="protein sequence ID" value="PZX40908.1"/>
    <property type="molecule type" value="Genomic_DNA"/>
</dbReference>
<keyword evidence="1" id="KW-0732">Signal</keyword>
<evidence type="ECO:0000256" key="1">
    <source>
        <dbReference type="SAM" id="SignalP"/>
    </source>
</evidence>
<protein>
    <recommendedName>
        <fullName evidence="4">DUF1684 domain-containing protein</fullName>
    </recommendedName>
</protein>
<organism evidence="2 3">
    <name type="scientific">Nonlabens dokdonensis</name>
    <dbReference type="NCBI Taxonomy" id="328515"/>
    <lineage>
        <taxon>Bacteria</taxon>
        <taxon>Pseudomonadati</taxon>
        <taxon>Bacteroidota</taxon>
        <taxon>Flavobacteriia</taxon>
        <taxon>Flavobacteriales</taxon>
        <taxon>Flavobacteriaceae</taxon>
        <taxon>Nonlabens</taxon>
    </lineage>
</organism>
<dbReference type="PANTHER" id="PTHR41913">
    <property type="entry name" value="DUF1684 DOMAIN-CONTAINING PROTEIN"/>
    <property type="match status" value="1"/>
</dbReference>
<reference evidence="2 3" key="1">
    <citation type="submission" date="2018-06" db="EMBL/GenBank/DDBJ databases">
        <title>Genomic Encyclopedia of Archaeal and Bacterial Type Strains, Phase II (KMG-II): from individual species to whole genera.</title>
        <authorList>
            <person name="Goeker M."/>
        </authorList>
    </citation>
    <scope>NUCLEOTIDE SEQUENCE [LARGE SCALE GENOMIC DNA]</scope>
    <source>
        <strain evidence="2 3">DSM 17205</strain>
    </source>
</reference>
<feature type="chain" id="PRO_5046837308" description="DUF1684 domain-containing protein" evidence="1">
    <location>
        <begin position="25"/>
        <end position="209"/>
    </location>
</feature>
<proteinExistence type="predicted"/>
<dbReference type="Proteomes" id="UP000248584">
    <property type="component" value="Unassembled WGS sequence"/>
</dbReference>
<evidence type="ECO:0000313" key="2">
    <source>
        <dbReference type="EMBL" id="PZX40908.1"/>
    </source>
</evidence>
<accession>A0ABX5PY89</accession>
<dbReference type="PANTHER" id="PTHR41913:SF1">
    <property type="entry name" value="DUF1684 DOMAIN-CONTAINING PROTEIN"/>
    <property type="match status" value="1"/>
</dbReference>
<name>A0ABX5PY89_9FLAO</name>
<feature type="signal peptide" evidence="1">
    <location>
        <begin position="1"/>
        <end position="24"/>
    </location>
</feature>
<evidence type="ECO:0008006" key="4">
    <source>
        <dbReference type="Google" id="ProtNLM"/>
    </source>
</evidence>
<sequence>MIYNSMMKYIFLAVFLITSTAVVAQDYKKESIDYRQKLSQEYKSGENNVLTAREKKNFGYLNFYDFDPDFVVEARFEPLDNTEELKLETSTTRIASYVKYGYLHFSLKGKKCKLLVLSSPDLKDDPEYYNYLSVYFTDETNGQGSYDIGRYMELRSPLSEKVVLNFNNTYNPYCAYSKRFSCPIPPKENHLPLSVKAGVKKGFKSFRKF</sequence>
<evidence type="ECO:0000313" key="3">
    <source>
        <dbReference type="Proteomes" id="UP000248584"/>
    </source>
</evidence>
<keyword evidence="3" id="KW-1185">Reference proteome</keyword>
<dbReference type="InterPro" id="IPR012467">
    <property type="entry name" value="DUF1684"/>
</dbReference>
<gene>
    <name evidence="2" type="ORF">LX97_01681</name>
</gene>
<comment type="caution">
    <text evidence="2">The sequence shown here is derived from an EMBL/GenBank/DDBJ whole genome shotgun (WGS) entry which is preliminary data.</text>
</comment>
<dbReference type="Pfam" id="PF07920">
    <property type="entry name" value="DUF1684"/>
    <property type="match status" value="1"/>
</dbReference>